<evidence type="ECO:0000313" key="1">
    <source>
        <dbReference type="EMBL" id="MBE8727357.1"/>
    </source>
</evidence>
<gene>
    <name evidence="1" type="ORF">C4F50_20785</name>
</gene>
<protein>
    <recommendedName>
        <fullName evidence="3">VCBS repeat-containing protein</fullName>
    </recommendedName>
</protein>
<sequence>MLVFSISHSQNTISIIQKDKSKITISLNSDPNDSEIPVQTLDIKNSKNNYIQVASLEASVTGKPSHLTADDYNFDGYTDFACFYSDDGMGVYNIYQLFIFNPKTKQFDYLHFPAGSDAKCGMFCDVKIDKIKKTFSSSCRGGARWHTDVWKFNKNKKLILINDKRN</sequence>
<name>A0ABR9TRU6_9FLAO</name>
<dbReference type="Proteomes" id="UP000640614">
    <property type="component" value="Unassembled WGS sequence"/>
</dbReference>
<evidence type="ECO:0000313" key="2">
    <source>
        <dbReference type="Proteomes" id="UP000640614"/>
    </source>
</evidence>
<accession>A0ABR9TRU6</accession>
<organism evidence="1 2">
    <name type="scientific">Flavobacterium hungaricum</name>
    <dbReference type="NCBI Taxonomy" id="2082725"/>
    <lineage>
        <taxon>Bacteria</taxon>
        <taxon>Pseudomonadati</taxon>
        <taxon>Bacteroidota</taxon>
        <taxon>Flavobacteriia</taxon>
        <taxon>Flavobacteriales</taxon>
        <taxon>Flavobacteriaceae</taxon>
        <taxon>Flavobacterium</taxon>
    </lineage>
</organism>
<proteinExistence type="predicted"/>
<comment type="caution">
    <text evidence="1">The sequence shown here is derived from an EMBL/GenBank/DDBJ whole genome shotgun (WGS) entry which is preliminary data.</text>
</comment>
<keyword evidence="2" id="KW-1185">Reference proteome</keyword>
<evidence type="ECO:0008006" key="3">
    <source>
        <dbReference type="Google" id="ProtNLM"/>
    </source>
</evidence>
<dbReference type="NCBIfam" id="NF047539">
    <property type="entry name" value="XAC2610_fam"/>
    <property type="match status" value="1"/>
</dbReference>
<dbReference type="EMBL" id="PRDM01000005">
    <property type="protein sequence ID" value="MBE8727357.1"/>
    <property type="molecule type" value="Genomic_DNA"/>
</dbReference>
<reference evidence="1 2" key="1">
    <citation type="submission" date="2018-07" db="EMBL/GenBank/DDBJ databases">
        <title>Genome assembly of strain KB82.</title>
        <authorList>
            <person name="Kukolya J."/>
            <person name="Horvath B."/>
            <person name="Nagy I."/>
            <person name="Toth A."/>
        </authorList>
    </citation>
    <scope>NUCLEOTIDE SEQUENCE [LARGE SCALE GENOMIC DNA]</scope>
    <source>
        <strain evidence="1 2">Kb82</strain>
    </source>
</reference>
<dbReference type="InterPro" id="IPR058087">
    <property type="entry name" value="XAC2610_dom"/>
</dbReference>